<dbReference type="EMBL" id="OV651814">
    <property type="protein sequence ID" value="CAH1106070.1"/>
    <property type="molecule type" value="Genomic_DNA"/>
</dbReference>
<feature type="signal peptide" evidence="5">
    <location>
        <begin position="1"/>
        <end position="21"/>
    </location>
</feature>
<dbReference type="GO" id="GO:0005549">
    <property type="term" value="F:odorant binding"/>
    <property type="evidence" value="ECO:0007669"/>
    <property type="project" value="InterPro"/>
</dbReference>
<comment type="subcellular location">
    <subcellularLocation>
        <location evidence="1">Secreted</location>
    </subcellularLocation>
</comment>
<evidence type="ECO:0000256" key="1">
    <source>
        <dbReference type="ARBA" id="ARBA00004613"/>
    </source>
</evidence>
<dbReference type="CDD" id="cd23992">
    <property type="entry name" value="PBP_GOBP"/>
    <property type="match status" value="3"/>
</dbReference>
<dbReference type="AlphaFoldDB" id="A0A9P0GDR3"/>
<keyword evidence="4 5" id="KW-0732">Signal</keyword>
<gene>
    <name evidence="6" type="ORF">PSYICH_LOCUS7376</name>
</gene>
<dbReference type="GO" id="GO:0005615">
    <property type="term" value="C:extracellular space"/>
    <property type="evidence" value="ECO:0007669"/>
    <property type="project" value="TreeGrafter"/>
</dbReference>
<dbReference type="SMART" id="SM00708">
    <property type="entry name" value="PhBP"/>
    <property type="match status" value="3"/>
</dbReference>
<accession>A0A9P0GDR3</accession>
<dbReference type="Pfam" id="PF01395">
    <property type="entry name" value="PBP_GOBP"/>
    <property type="match status" value="3"/>
</dbReference>
<evidence type="ECO:0000313" key="6">
    <source>
        <dbReference type="EMBL" id="CAH1106070.1"/>
    </source>
</evidence>
<dbReference type="PANTHER" id="PTHR11857:SF43">
    <property type="entry name" value="GEO07291P1-RELATED"/>
    <property type="match status" value="1"/>
</dbReference>
<dbReference type="GO" id="GO:0007608">
    <property type="term" value="P:sensory perception of smell"/>
    <property type="evidence" value="ECO:0007669"/>
    <property type="project" value="TreeGrafter"/>
</dbReference>
<dbReference type="OrthoDB" id="8194670at2759"/>
<organism evidence="6 7">
    <name type="scientific">Psylliodes chrysocephalus</name>
    <dbReference type="NCBI Taxonomy" id="3402493"/>
    <lineage>
        <taxon>Eukaryota</taxon>
        <taxon>Metazoa</taxon>
        <taxon>Ecdysozoa</taxon>
        <taxon>Arthropoda</taxon>
        <taxon>Hexapoda</taxon>
        <taxon>Insecta</taxon>
        <taxon>Pterygota</taxon>
        <taxon>Neoptera</taxon>
        <taxon>Endopterygota</taxon>
        <taxon>Coleoptera</taxon>
        <taxon>Polyphaga</taxon>
        <taxon>Cucujiformia</taxon>
        <taxon>Chrysomeloidea</taxon>
        <taxon>Chrysomelidae</taxon>
        <taxon>Galerucinae</taxon>
        <taxon>Alticini</taxon>
        <taxon>Psylliodes</taxon>
    </lineage>
</organism>
<name>A0A9P0GDR3_9CUCU</name>
<evidence type="ECO:0000256" key="4">
    <source>
        <dbReference type="ARBA" id="ARBA00022729"/>
    </source>
</evidence>
<dbReference type="Proteomes" id="UP001153636">
    <property type="component" value="Chromosome 2"/>
</dbReference>
<dbReference type="Gene3D" id="1.10.238.20">
    <property type="entry name" value="Pheromone/general odorant binding protein domain"/>
    <property type="match status" value="3"/>
</dbReference>
<evidence type="ECO:0000256" key="2">
    <source>
        <dbReference type="ARBA" id="ARBA00008098"/>
    </source>
</evidence>
<evidence type="ECO:0000313" key="7">
    <source>
        <dbReference type="Proteomes" id="UP001153636"/>
    </source>
</evidence>
<comment type="similarity">
    <text evidence="2">Belongs to the PBP/GOBP family.</text>
</comment>
<evidence type="ECO:0000256" key="3">
    <source>
        <dbReference type="ARBA" id="ARBA00022525"/>
    </source>
</evidence>
<protein>
    <submittedName>
        <fullName evidence="6">Uncharacterized protein</fullName>
    </submittedName>
</protein>
<dbReference type="PANTHER" id="PTHR11857">
    <property type="entry name" value="ODORANT BINDING PROTEIN-RELATED"/>
    <property type="match status" value="1"/>
</dbReference>
<dbReference type="SUPFAM" id="SSF47565">
    <property type="entry name" value="Insect pheromone/odorant-binding proteins"/>
    <property type="match status" value="3"/>
</dbReference>
<feature type="chain" id="PRO_5040344106" evidence="5">
    <location>
        <begin position="22"/>
        <end position="341"/>
    </location>
</feature>
<evidence type="ECO:0000256" key="5">
    <source>
        <dbReference type="SAM" id="SignalP"/>
    </source>
</evidence>
<keyword evidence="7" id="KW-1185">Reference proteome</keyword>
<proteinExistence type="inferred from homology"/>
<dbReference type="InterPro" id="IPR036728">
    <property type="entry name" value="PBP_GOBP_sf"/>
</dbReference>
<dbReference type="InterPro" id="IPR006170">
    <property type="entry name" value="PBP/GOBP"/>
</dbReference>
<keyword evidence="3" id="KW-0964">Secreted</keyword>
<sequence length="341" mass="38850">MTKFVVTFLVLISVYYFQVAPREIHSPPEQLEMIRKVTEACAKETAVKEDIVLKARKGDFSDDSTFKEYVMCTMKKYNIVTDGKINKEAIDQHVIVTTGDKDFAAKIFNKCHQEKDDLVNTVAPVTVHQPPEQIAQIKKGTDACEKEIHVNKELILKARKGDFSDDSTLKEYVFCAVQKHKFVVDGKIIKDAIDKQVIIGTGDKDFATETYNKCYQEKDNLVAPITIHSPPEQLEMFRKVIDACLKEIGVKEELVLKARKGDFSEDSTLKEYVFCTAKKYKYVVNGKLDKEAIDREIIIATGDKDLATKTYNKCYQEKDTLVNSIFEMLKCYSKDIPLPVI</sequence>
<reference evidence="6" key="1">
    <citation type="submission" date="2022-01" db="EMBL/GenBank/DDBJ databases">
        <authorList>
            <person name="King R."/>
        </authorList>
    </citation>
    <scope>NUCLEOTIDE SEQUENCE</scope>
</reference>